<protein>
    <submittedName>
        <fullName evidence="2">Rod binding protein</fullName>
    </submittedName>
</protein>
<organism evidence="2 3">
    <name type="scientific">Neorhizobium galegae bv. officinalis</name>
    <dbReference type="NCBI Taxonomy" id="323656"/>
    <lineage>
        <taxon>Bacteria</taxon>
        <taxon>Pseudomonadati</taxon>
        <taxon>Pseudomonadota</taxon>
        <taxon>Alphaproteobacteria</taxon>
        <taxon>Hyphomicrobiales</taxon>
        <taxon>Rhizobiaceae</taxon>
        <taxon>Rhizobium/Agrobacterium group</taxon>
        <taxon>Neorhizobium</taxon>
    </lineage>
</organism>
<evidence type="ECO:0000313" key="2">
    <source>
        <dbReference type="EMBL" id="CDZ31682.1"/>
    </source>
</evidence>
<dbReference type="Pfam" id="PF10135">
    <property type="entry name" value="Rod-binding"/>
    <property type="match status" value="1"/>
</dbReference>
<gene>
    <name evidence="2" type="ORF">NGAL_HAMBI1145_04460</name>
</gene>
<sequence length="208" mass="22351">MCHFKLLLRSCTFRMRLAAVMKGADVAISPPSDLVMDVVRAADPTAVQEAQAKLKANKAAFAATSLAEVGKGFGAAMKFIDTPGTTAGLGNPEAPKKLAEMPEEYRKFEASVLSTFVNSMLPKETEEVYGKGSAGEFWKGMMAEKIADEMSKKGGVGIAEQMYSQALARAERQASVNPTTDETDRSRAISMITDFERQVLGVGKKSEA</sequence>
<evidence type="ECO:0000259" key="1">
    <source>
        <dbReference type="Pfam" id="PF10135"/>
    </source>
</evidence>
<evidence type="ECO:0000313" key="3">
    <source>
        <dbReference type="Proteomes" id="UP000046176"/>
    </source>
</evidence>
<dbReference type="InterPro" id="IPR019301">
    <property type="entry name" value="Flagellar_prot_FlgJ_N"/>
</dbReference>
<accession>A0A0T7F9F7</accession>
<dbReference type="Proteomes" id="UP000046176">
    <property type="component" value="Unassembled WGS sequence"/>
</dbReference>
<feature type="domain" description="Flagellar protein FlgJ N-terminal" evidence="1">
    <location>
        <begin position="124"/>
        <end position="165"/>
    </location>
</feature>
<dbReference type="AlphaFoldDB" id="A0A0T7F9F7"/>
<dbReference type="EMBL" id="CCRH01000001">
    <property type="protein sequence ID" value="CDZ31682.1"/>
    <property type="molecule type" value="Genomic_DNA"/>
</dbReference>
<reference evidence="2 3" key="1">
    <citation type="submission" date="2014-08" db="EMBL/GenBank/DDBJ databases">
        <authorList>
            <person name="Chen Y.-H."/>
        </authorList>
    </citation>
    <scope>NUCLEOTIDE SEQUENCE [LARGE SCALE GENOMIC DNA]</scope>
</reference>
<proteinExistence type="predicted"/>
<name>A0A0T7F9F7_NEOGA</name>